<evidence type="ECO:0000313" key="2">
    <source>
        <dbReference type="EMBL" id="QAY65562.1"/>
    </source>
</evidence>
<dbReference type="KEGG" id="pprt:ET464_03365"/>
<feature type="transmembrane region" description="Helical" evidence="1">
    <location>
        <begin position="21"/>
        <end position="38"/>
    </location>
</feature>
<reference evidence="2 3" key="1">
    <citation type="submission" date="2019-01" db="EMBL/GenBank/DDBJ databases">
        <title>Genome sequencing of strain FW100M-2.</title>
        <authorList>
            <person name="Heo J."/>
            <person name="Kim S.-J."/>
            <person name="Kim J.-S."/>
            <person name="Hong S.-B."/>
            <person name="Kwon S.-W."/>
        </authorList>
    </citation>
    <scope>NUCLEOTIDE SEQUENCE [LARGE SCALE GENOMIC DNA]</scope>
    <source>
        <strain evidence="2 3">FW100M-2</strain>
    </source>
</reference>
<name>A0A4P6ERN1_9BACL</name>
<proteinExistence type="predicted"/>
<dbReference type="Proteomes" id="UP000293568">
    <property type="component" value="Chromosome"/>
</dbReference>
<protein>
    <submittedName>
        <fullName evidence="2">Uncharacterized protein</fullName>
    </submittedName>
</protein>
<keyword evidence="1" id="KW-1133">Transmembrane helix</keyword>
<dbReference type="OrthoDB" id="2356897at2"/>
<accession>A0A4P6ERN1</accession>
<keyword evidence="3" id="KW-1185">Reference proteome</keyword>
<dbReference type="EMBL" id="CP035492">
    <property type="protein sequence ID" value="QAY65562.1"/>
    <property type="molecule type" value="Genomic_DNA"/>
</dbReference>
<gene>
    <name evidence="2" type="ORF">ET464_03365</name>
</gene>
<keyword evidence="1" id="KW-0812">Transmembrane</keyword>
<dbReference type="AlphaFoldDB" id="A0A4P6ERN1"/>
<evidence type="ECO:0000313" key="3">
    <source>
        <dbReference type="Proteomes" id="UP000293568"/>
    </source>
</evidence>
<evidence type="ECO:0000256" key="1">
    <source>
        <dbReference type="SAM" id="Phobius"/>
    </source>
</evidence>
<organism evidence="2 3">
    <name type="scientific">Paenibacillus protaetiae</name>
    <dbReference type="NCBI Taxonomy" id="2509456"/>
    <lineage>
        <taxon>Bacteria</taxon>
        <taxon>Bacillati</taxon>
        <taxon>Bacillota</taxon>
        <taxon>Bacilli</taxon>
        <taxon>Bacillales</taxon>
        <taxon>Paenibacillaceae</taxon>
        <taxon>Paenibacillus</taxon>
    </lineage>
</organism>
<keyword evidence="1" id="KW-0472">Membrane</keyword>
<sequence length="171" mass="18460">MQNRVQERSDAAMGRRDKLRAAAAAVATAVLMWLLLYAQTPYVVYEPGVAIPLDGMVQAGAAAGEPSAGRFMMTTVTVSPANYWHAIETVWNSNMDLYEKKTVMGSDSEEEYMSRMAVIMRGSEDDAIEAAYRYAGIEYAVVPQQVAVAAPLPGSSLQEGMCLSVSKAAQP</sequence>